<dbReference type="EMBL" id="CADCTC010000293">
    <property type="protein sequence ID" value="CAA9300674.1"/>
    <property type="molecule type" value="Genomic_DNA"/>
</dbReference>
<dbReference type="GO" id="GO:0005829">
    <property type="term" value="C:cytosol"/>
    <property type="evidence" value="ECO:0007669"/>
    <property type="project" value="TreeGrafter"/>
</dbReference>
<name>A0A6J4KAT6_9CHLR</name>
<dbReference type="GO" id="GO:0017061">
    <property type="term" value="F:S-methyl-5-thioadenosine phosphorylase activity"/>
    <property type="evidence" value="ECO:0007669"/>
    <property type="project" value="UniProtKB-UniRule"/>
</dbReference>
<evidence type="ECO:0000256" key="2">
    <source>
        <dbReference type="ARBA" id="ARBA00022679"/>
    </source>
</evidence>
<dbReference type="SUPFAM" id="SSF53167">
    <property type="entry name" value="Purine and uridine phosphorylases"/>
    <property type="match status" value="1"/>
</dbReference>
<dbReference type="Pfam" id="PF01048">
    <property type="entry name" value="PNP_UDP_1"/>
    <property type="match status" value="1"/>
</dbReference>
<feature type="site" description="Important for substrate specificity" evidence="4">
    <location>
        <position position="224"/>
    </location>
</feature>
<dbReference type="Gene3D" id="3.40.50.1580">
    <property type="entry name" value="Nucleoside phosphorylase domain"/>
    <property type="match status" value="1"/>
</dbReference>
<feature type="domain" description="Nucleoside phosphorylase" evidence="5">
    <location>
        <begin position="7"/>
        <end position="246"/>
    </location>
</feature>
<reference evidence="6" key="1">
    <citation type="submission" date="2020-02" db="EMBL/GenBank/DDBJ databases">
        <authorList>
            <person name="Meier V. D."/>
        </authorList>
    </citation>
    <scope>NUCLEOTIDE SEQUENCE</scope>
    <source>
        <strain evidence="6">AVDCRST_MAG77</strain>
    </source>
</reference>
<comment type="catalytic activity">
    <reaction evidence="4">
        <text>S-methyl-5'-thioadenosine + phosphate = 5-(methylsulfanyl)-alpha-D-ribose 1-phosphate + adenine</text>
        <dbReference type="Rhea" id="RHEA:11852"/>
        <dbReference type="ChEBI" id="CHEBI:16708"/>
        <dbReference type="ChEBI" id="CHEBI:17509"/>
        <dbReference type="ChEBI" id="CHEBI:43474"/>
        <dbReference type="ChEBI" id="CHEBI:58533"/>
        <dbReference type="EC" id="2.4.2.28"/>
    </reaction>
</comment>
<dbReference type="PROSITE" id="PS01240">
    <property type="entry name" value="PNP_MTAP_2"/>
    <property type="match status" value="1"/>
</dbReference>
<protein>
    <recommendedName>
        <fullName evidence="4">S-methyl-5'-thioadenosine phosphorylase</fullName>
        <ecNumber evidence="4">2.4.2.28</ecNumber>
    </recommendedName>
    <alternativeName>
        <fullName evidence="4">5'-methylthioadenosine phosphorylase</fullName>
        <shortName evidence="4">MTA phosphorylase</shortName>
        <shortName evidence="4">MTAP</shortName>
    </alternativeName>
</protein>
<dbReference type="InterPro" id="IPR018099">
    <property type="entry name" value="Purine_phosphorylase-2_CS"/>
</dbReference>
<evidence type="ECO:0000256" key="3">
    <source>
        <dbReference type="ARBA" id="ARBA00022726"/>
    </source>
</evidence>
<comment type="pathway">
    <text evidence="4">Amino-acid biosynthesis; L-methionine biosynthesis via salvage pathway; S-methyl-5-thio-alpha-D-ribose 1-phosphate from S-methyl-5'-thioadenosine (phosphorylase route): step 1/1.</text>
</comment>
<evidence type="ECO:0000256" key="4">
    <source>
        <dbReference type="HAMAP-Rule" id="MF_01963"/>
    </source>
</evidence>
<dbReference type="InterPro" id="IPR000845">
    <property type="entry name" value="Nucleoside_phosphorylase_d"/>
</dbReference>
<feature type="binding site" evidence="4">
    <location>
        <begin position="89"/>
        <end position="90"/>
    </location>
    <ligand>
        <name>phosphate</name>
        <dbReference type="ChEBI" id="CHEBI:43474"/>
    </ligand>
</feature>
<evidence type="ECO:0000259" key="5">
    <source>
        <dbReference type="Pfam" id="PF01048"/>
    </source>
</evidence>
<evidence type="ECO:0000256" key="1">
    <source>
        <dbReference type="ARBA" id="ARBA00022676"/>
    </source>
</evidence>
<dbReference type="PANTHER" id="PTHR42679">
    <property type="entry name" value="S-METHYL-5'-THIOADENOSINE PHOSPHORYLASE"/>
    <property type="match status" value="1"/>
</dbReference>
<keyword evidence="3 4" id="KW-0660">Purine salvage</keyword>
<evidence type="ECO:0000313" key="6">
    <source>
        <dbReference type="EMBL" id="CAA9300674.1"/>
    </source>
</evidence>
<comment type="subunit">
    <text evidence="4">Homohexamer. Dimer of a homotrimer.</text>
</comment>
<gene>
    <name evidence="4" type="primary">mtnP</name>
    <name evidence="6" type="ORF">AVDCRST_MAG77-5972</name>
</gene>
<organism evidence="6">
    <name type="scientific">uncultured Chloroflexota bacterium</name>
    <dbReference type="NCBI Taxonomy" id="166587"/>
    <lineage>
        <taxon>Bacteria</taxon>
        <taxon>Bacillati</taxon>
        <taxon>Chloroflexota</taxon>
        <taxon>environmental samples</taxon>
    </lineage>
</organism>
<proteinExistence type="inferred from homology"/>
<feature type="binding site" evidence="4">
    <location>
        <position position="14"/>
    </location>
    <ligand>
        <name>phosphate</name>
        <dbReference type="ChEBI" id="CHEBI:43474"/>
    </ligand>
</feature>
<dbReference type="PANTHER" id="PTHR42679:SF2">
    <property type="entry name" value="S-METHYL-5'-THIOADENOSINE PHOSPHORYLASE"/>
    <property type="match status" value="1"/>
</dbReference>
<dbReference type="UniPathway" id="UPA00904">
    <property type="reaction ID" value="UER00873"/>
</dbReference>
<dbReference type="GO" id="GO:0006166">
    <property type="term" value="P:purine ribonucleoside salvage"/>
    <property type="evidence" value="ECO:0007669"/>
    <property type="project" value="UniProtKB-KW"/>
</dbReference>
<dbReference type="FunFam" id="3.40.50.1580:FF:000012">
    <property type="entry name" value="Probable 6-oxopurine nucleoside phosphorylase"/>
    <property type="match status" value="1"/>
</dbReference>
<dbReference type="InterPro" id="IPR010044">
    <property type="entry name" value="MTAP"/>
</dbReference>
<feature type="binding site" evidence="4">
    <location>
        <begin position="211"/>
        <end position="213"/>
    </location>
    <ligand>
        <name>substrate</name>
    </ligand>
</feature>
<keyword evidence="1 4" id="KW-0328">Glycosyltransferase</keyword>
<feature type="site" description="Important for substrate specificity" evidence="4">
    <location>
        <position position="169"/>
    </location>
</feature>
<dbReference type="HAMAP" id="MF_01963">
    <property type="entry name" value="MTAP"/>
    <property type="match status" value="1"/>
</dbReference>
<accession>A0A6J4KAT6</accession>
<comment type="function">
    <text evidence="4">Catalyzes the reversible phosphorylation of S-methyl-5'-thioadenosine (MTA) to adenine and 5-methylthioribose-1-phosphate. Involved in the breakdown of MTA, a major by-product of polyamine biosynthesis. Responsible for the first step in the methionine salvage pathway after MTA has been generated from S-adenosylmethionine. Has broad substrate specificity with 6-aminopurine nucleosides as preferred substrates.</text>
</comment>
<dbReference type="CDD" id="cd09010">
    <property type="entry name" value="MTAP_SsMTAPII_like_MTIP"/>
    <property type="match status" value="1"/>
</dbReference>
<feature type="binding site" evidence="4">
    <location>
        <position position="188"/>
    </location>
    <ligand>
        <name>phosphate</name>
        <dbReference type="ChEBI" id="CHEBI:43474"/>
    </ligand>
</feature>
<keyword evidence="2 4" id="KW-0808">Transferase</keyword>
<dbReference type="InterPro" id="IPR035994">
    <property type="entry name" value="Nucleoside_phosphorylase_sf"/>
</dbReference>
<sequence>MTKQEARIAVIGGSGFYDFPDLEERREEWVETPFGQPSDAIVTGRLAGRPVAFLPRHGRGHRISPTELPARANIYALKQLGVEYIVSVSACGSMKEEIAPLDVVIPNQLFDRTKARVSTFFDGGIVAHVSFADPFCADLGQILFQAATRAGARVHSGGTYICMEGPQFSTRAESRIYRQWGVDVIGMTALPEAKLAREAEICYATLAFVTDYDCWHETEEDVTVEMVIKTLLQNVETGKQIIREALPHVGEAGGERACPCASALENAILTQRDLIPPQAKARLGILVRKYLGE</sequence>
<feature type="binding site" evidence="4">
    <location>
        <begin position="56"/>
        <end position="57"/>
    </location>
    <ligand>
        <name>phosphate</name>
        <dbReference type="ChEBI" id="CHEBI:43474"/>
    </ligand>
</feature>
<dbReference type="EC" id="2.4.2.28" evidence="4"/>
<dbReference type="NCBIfam" id="TIGR01694">
    <property type="entry name" value="MTAP"/>
    <property type="match status" value="1"/>
</dbReference>
<dbReference type="AlphaFoldDB" id="A0A6J4KAT6"/>
<dbReference type="GO" id="GO:0019509">
    <property type="term" value="P:L-methionine salvage from methylthioadenosine"/>
    <property type="evidence" value="ECO:0007669"/>
    <property type="project" value="UniProtKB-UniRule"/>
</dbReference>
<comment type="similarity">
    <text evidence="4">Belongs to the PNP/MTAP phosphorylase family. MTAP subfamily.</text>
</comment>
<feature type="binding site" evidence="4">
    <location>
        <position position="187"/>
    </location>
    <ligand>
        <name>substrate</name>
    </ligand>
</feature>